<dbReference type="Proteomes" id="UP000799757">
    <property type="component" value="Unassembled WGS sequence"/>
</dbReference>
<proteinExistence type="predicted"/>
<accession>A0A6A6X3K2</accession>
<reference evidence="1" key="1">
    <citation type="journal article" date="2020" name="Stud. Mycol.">
        <title>101 Dothideomycetes genomes: a test case for predicting lifestyles and emergence of pathogens.</title>
        <authorList>
            <person name="Haridas S."/>
            <person name="Albert R."/>
            <person name="Binder M."/>
            <person name="Bloem J."/>
            <person name="Labutti K."/>
            <person name="Salamov A."/>
            <person name="Andreopoulos B."/>
            <person name="Baker S."/>
            <person name="Barry K."/>
            <person name="Bills G."/>
            <person name="Bluhm B."/>
            <person name="Cannon C."/>
            <person name="Castanera R."/>
            <person name="Culley D."/>
            <person name="Daum C."/>
            <person name="Ezra D."/>
            <person name="Gonzalez J."/>
            <person name="Henrissat B."/>
            <person name="Kuo A."/>
            <person name="Liang C."/>
            <person name="Lipzen A."/>
            <person name="Lutzoni F."/>
            <person name="Magnuson J."/>
            <person name="Mondo S."/>
            <person name="Nolan M."/>
            <person name="Ohm R."/>
            <person name="Pangilinan J."/>
            <person name="Park H.-J."/>
            <person name="Ramirez L."/>
            <person name="Alfaro M."/>
            <person name="Sun H."/>
            <person name="Tritt A."/>
            <person name="Yoshinaga Y."/>
            <person name="Zwiers L.-H."/>
            <person name="Turgeon B."/>
            <person name="Goodwin S."/>
            <person name="Spatafora J."/>
            <person name="Crous P."/>
            <person name="Grigoriev I."/>
        </authorList>
    </citation>
    <scope>NUCLEOTIDE SEQUENCE</scope>
    <source>
        <strain evidence="1">CBS 109.77</strain>
    </source>
</reference>
<name>A0A6A6X3K2_9PLEO</name>
<feature type="non-terminal residue" evidence="1">
    <location>
        <position position="1"/>
    </location>
</feature>
<keyword evidence="2" id="KW-1185">Reference proteome</keyword>
<dbReference type="EMBL" id="MU002039">
    <property type="protein sequence ID" value="KAF2791070.1"/>
    <property type="molecule type" value="Genomic_DNA"/>
</dbReference>
<evidence type="ECO:0000313" key="1">
    <source>
        <dbReference type="EMBL" id="KAF2791070.1"/>
    </source>
</evidence>
<gene>
    <name evidence="1" type="ORF">K505DRAFT_389819</name>
</gene>
<organism evidence="1 2">
    <name type="scientific">Melanomma pulvis-pyrius CBS 109.77</name>
    <dbReference type="NCBI Taxonomy" id="1314802"/>
    <lineage>
        <taxon>Eukaryota</taxon>
        <taxon>Fungi</taxon>
        <taxon>Dikarya</taxon>
        <taxon>Ascomycota</taxon>
        <taxon>Pezizomycotina</taxon>
        <taxon>Dothideomycetes</taxon>
        <taxon>Pleosporomycetidae</taxon>
        <taxon>Pleosporales</taxon>
        <taxon>Melanommataceae</taxon>
        <taxon>Melanomma</taxon>
    </lineage>
</organism>
<sequence>FSARLSNQPKASHLPFKFQSSVLFSILLHSTDQRPKPGQTPPLQFQATQTFGNMCRALWVTGEACALTGQITASGHSTPVDKTKFMQHGEWRYILDRDCTTVCDPATIRHPTYEEMIADMDEPLYHLVEAFRVPDPEYKGADPNEDAAYKWDYRCTRCTGRDPYTGKAKNRR</sequence>
<dbReference type="AlphaFoldDB" id="A0A6A6X3K2"/>
<evidence type="ECO:0000313" key="2">
    <source>
        <dbReference type="Proteomes" id="UP000799757"/>
    </source>
</evidence>
<protein>
    <submittedName>
        <fullName evidence="1">Uncharacterized protein</fullName>
    </submittedName>
</protein>